<dbReference type="EMBL" id="VWPH01000002">
    <property type="protein sequence ID" value="KAA5837128.1"/>
    <property type="molecule type" value="Genomic_DNA"/>
</dbReference>
<feature type="domain" description="HTH lysR-type" evidence="5">
    <location>
        <begin position="22"/>
        <end position="74"/>
    </location>
</feature>
<dbReference type="AlphaFoldDB" id="A0A5M7CAA2"/>
<dbReference type="SUPFAM" id="SSF46785">
    <property type="entry name" value="Winged helix' DNA-binding domain"/>
    <property type="match status" value="1"/>
</dbReference>
<dbReference type="OrthoDB" id="9803735at2"/>
<gene>
    <name evidence="6" type="ORF">F1721_04745</name>
</gene>
<dbReference type="PANTHER" id="PTHR30346:SF28">
    <property type="entry name" value="HTH-TYPE TRANSCRIPTIONAL REGULATOR CYNR"/>
    <property type="match status" value="1"/>
</dbReference>
<keyword evidence="2" id="KW-0805">Transcription regulation</keyword>
<evidence type="ECO:0000256" key="3">
    <source>
        <dbReference type="ARBA" id="ARBA00023125"/>
    </source>
</evidence>
<dbReference type="Pfam" id="PF03466">
    <property type="entry name" value="LysR_substrate"/>
    <property type="match status" value="1"/>
</dbReference>
<dbReference type="InterPro" id="IPR036390">
    <property type="entry name" value="WH_DNA-bd_sf"/>
</dbReference>
<dbReference type="InterPro" id="IPR005119">
    <property type="entry name" value="LysR_subst-bd"/>
</dbReference>
<dbReference type="SMR" id="A0A5M7CAA2"/>
<dbReference type="PROSITE" id="PS50931">
    <property type="entry name" value="HTH_LYSR"/>
    <property type="match status" value="1"/>
</dbReference>
<comment type="caution">
    <text evidence="6">The sequence shown here is derived from an EMBL/GenBank/DDBJ whole genome shotgun (WGS) entry which is preliminary data.</text>
</comment>
<evidence type="ECO:0000256" key="4">
    <source>
        <dbReference type="ARBA" id="ARBA00023163"/>
    </source>
</evidence>
<protein>
    <submittedName>
        <fullName evidence="6">LysR family transcriptional regulator</fullName>
    </submittedName>
</protein>
<dbReference type="Gene3D" id="1.10.10.10">
    <property type="entry name" value="Winged helix-like DNA-binding domain superfamily/Winged helix DNA-binding domain"/>
    <property type="match status" value="1"/>
</dbReference>
<dbReference type="InterPro" id="IPR000847">
    <property type="entry name" value="LysR_HTH_N"/>
</dbReference>
<proteinExistence type="inferred from homology"/>
<organism evidence="6 7">
    <name type="scientific">Saccharopolyspora hirsuta</name>
    <dbReference type="NCBI Taxonomy" id="1837"/>
    <lineage>
        <taxon>Bacteria</taxon>
        <taxon>Bacillati</taxon>
        <taxon>Actinomycetota</taxon>
        <taxon>Actinomycetes</taxon>
        <taxon>Pseudonocardiales</taxon>
        <taxon>Pseudonocardiaceae</taxon>
        <taxon>Saccharopolyspora</taxon>
    </lineage>
</organism>
<name>A0A5M7CAA2_SACHI</name>
<dbReference type="GO" id="GO:0003700">
    <property type="term" value="F:DNA-binding transcription factor activity"/>
    <property type="evidence" value="ECO:0007669"/>
    <property type="project" value="InterPro"/>
</dbReference>
<dbReference type="RefSeq" id="WP_150065293.1">
    <property type="nucleotide sequence ID" value="NZ_JBEPDJ010000011.1"/>
</dbReference>
<dbReference type="Pfam" id="PF00126">
    <property type="entry name" value="HTH_1"/>
    <property type="match status" value="1"/>
</dbReference>
<comment type="similarity">
    <text evidence="1">Belongs to the LysR transcriptional regulatory family.</text>
</comment>
<dbReference type="Gene3D" id="3.40.190.290">
    <property type="match status" value="1"/>
</dbReference>
<dbReference type="PANTHER" id="PTHR30346">
    <property type="entry name" value="TRANSCRIPTIONAL DUAL REGULATOR HCAR-RELATED"/>
    <property type="match status" value="1"/>
</dbReference>
<evidence type="ECO:0000256" key="1">
    <source>
        <dbReference type="ARBA" id="ARBA00009437"/>
    </source>
</evidence>
<evidence type="ECO:0000256" key="2">
    <source>
        <dbReference type="ARBA" id="ARBA00023015"/>
    </source>
</evidence>
<evidence type="ECO:0000259" key="5">
    <source>
        <dbReference type="PROSITE" id="PS50931"/>
    </source>
</evidence>
<keyword evidence="3" id="KW-0238">DNA-binding</keyword>
<accession>A0A5M7CAA2</accession>
<evidence type="ECO:0000313" key="6">
    <source>
        <dbReference type="EMBL" id="KAA5837128.1"/>
    </source>
</evidence>
<dbReference type="InterPro" id="IPR036388">
    <property type="entry name" value="WH-like_DNA-bd_sf"/>
</dbReference>
<dbReference type="SUPFAM" id="SSF53850">
    <property type="entry name" value="Periplasmic binding protein-like II"/>
    <property type="match status" value="1"/>
</dbReference>
<dbReference type="PRINTS" id="PR00039">
    <property type="entry name" value="HTHLYSR"/>
</dbReference>
<reference evidence="6 7" key="1">
    <citation type="submission" date="2019-09" db="EMBL/GenBank/DDBJ databases">
        <title>Draft genome sequence of the thermophilic Saccharopolyspora hirsuta VKM Ac-666T.</title>
        <authorList>
            <person name="Lobastova T.G."/>
            <person name="Fokina V."/>
            <person name="Bragin E.Y."/>
            <person name="Shtratnikova V.Y."/>
            <person name="Starodumova I.P."/>
            <person name="Tarlachkov S.V."/>
            <person name="Donova M.V."/>
        </authorList>
    </citation>
    <scope>NUCLEOTIDE SEQUENCE [LARGE SCALE GENOMIC DNA]</scope>
    <source>
        <strain evidence="6 7">VKM Ac-666</strain>
    </source>
</reference>
<evidence type="ECO:0000313" key="7">
    <source>
        <dbReference type="Proteomes" id="UP000323946"/>
    </source>
</evidence>
<sequence>MVNQSQPLDDPSQLAAHLAPSLALLRAVAAEGHLTRAAESLGIPQPTVSRTLAKLGEQLGAPVIARQGRGIHLTRAGTLLAEAAEDAMQRLEAGCRAVVEELDPDRGQVTFGFQHTMGSTLVPPLLRGFRDQHPQVRFSLVQGARDAMLARTWAGEIDLCLIAPLPANDPRWSSATIQEEPLVAVLHAHHRLARRRTLRLADLAAEDFIAMRPGYGLRQIFVRLAESAGFEPRLAFESEEVDTVRGLVAAGLGVALLPPATPAPTPDTVEIPLSPPAHRTIGLAWPANRPQPPAVRTFRTFATAKAQNATSRSVPNLRDFD</sequence>
<dbReference type="GO" id="GO:0003677">
    <property type="term" value="F:DNA binding"/>
    <property type="evidence" value="ECO:0007669"/>
    <property type="project" value="UniProtKB-KW"/>
</dbReference>
<dbReference type="GO" id="GO:0032993">
    <property type="term" value="C:protein-DNA complex"/>
    <property type="evidence" value="ECO:0007669"/>
    <property type="project" value="TreeGrafter"/>
</dbReference>
<keyword evidence="4" id="KW-0804">Transcription</keyword>
<dbReference type="Proteomes" id="UP000323946">
    <property type="component" value="Unassembled WGS sequence"/>
</dbReference>
<keyword evidence="7" id="KW-1185">Reference proteome</keyword>